<keyword evidence="2" id="KW-1185">Reference proteome</keyword>
<evidence type="ECO:0000313" key="2">
    <source>
        <dbReference type="Proteomes" id="UP001380953"/>
    </source>
</evidence>
<sequence>MGGCLKSIFVFIVSLFASYFFYMSLGSIIIDYMSQLFRGEKVEVMAYAFQWAPLLSLMTALIPTVLVLRKQYADRAEALKQKSEEEHSAE</sequence>
<dbReference type="Proteomes" id="UP001380953">
    <property type="component" value="Unassembled WGS sequence"/>
</dbReference>
<protein>
    <submittedName>
        <fullName evidence="1">Uncharacterized protein</fullName>
    </submittedName>
</protein>
<dbReference type="EMBL" id="JBBKAR010000031">
    <property type="protein sequence ID" value="MEJ8304008.1"/>
    <property type="molecule type" value="Genomic_DNA"/>
</dbReference>
<gene>
    <name evidence="1" type="ORF">WKI47_08870</name>
</gene>
<accession>A0ACC6PB44</accession>
<evidence type="ECO:0000313" key="1">
    <source>
        <dbReference type="EMBL" id="MEJ8304008.1"/>
    </source>
</evidence>
<reference evidence="1" key="1">
    <citation type="submission" date="2024-03" db="EMBL/GenBank/DDBJ databases">
        <title>Whole genome sequecning of epiphytes from Marcgravia umbellata leaves.</title>
        <authorList>
            <person name="Kumar G."/>
            <person name="Savka M.A."/>
        </authorList>
    </citation>
    <scope>NUCLEOTIDE SEQUENCE</scope>
    <source>
        <strain evidence="1">RIT_BL5</strain>
    </source>
</reference>
<comment type="caution">
    <text evidence="1">The sequence shown here is derived from an EMBL/GenBank/DDBJ whole genome shotgun (WGS) entry which is preliminary data.</text>
</comment>
<organism evidence="1 2">
    <name type="scientific">Saccharibacillus sacchari</name>
    <dbReference type="NCBI Taxonomy" id="456493"/>
    <lineage>
        <taxon>Bacteria</taxon>
        <taxon>Bacillati</taxon>
        <taxon>Bacillota</taxon>
        <taxon>Bacilli</taxon>
        <taxon>Bacillales</taxon>
        <taxon>Paenibacillaceae</taxon>
        <taxon>Saccharibacillus</taxon>
    </lineage>
</organism>
<proteinExistence type="predicted"/>
<name>A0ACC6PB44_9BACL</name>